<evidence type="ECO:0000313" key="2">
    <source>
        <dbReference type="EMBL" id="GAI84383.1"/>
    </source>
</evidence>
<sequence>MANQNGELKVVIALKDGKASVGVQAPECDPVFFEHKGDLDAVLGIVPDFVHVARKRWEKTKLNPDCKTPLPSQAKPAAPPKASRSGGSSAPDSQPPMF</sequence>
<evidence type="ECO:0000256" key="1">
    <source>
        <dbReference type="SAM" id="MobiDB-lite"/>
    </source>
</evidence>
<dbReference type="EMBL" id="BARW01008436">
    <property type="protein sequence ID" value="GAI84383.1"/>
    <property type="molecule type" value="Genomic_DNA"/>
</dbReference>
<dbReference type="AlphaFoldDB" id="X1RUN0"/>
<organism evidence="2">
    <name type="scientific">marine sediment metagenome</name>
    <dbReference type="NCBI Taxonomy" id="412755"/>
    <lineage>
        <taxon>unclassified sequences</taxon>
        <taxon>metagenomes</taxon>
        <taxon>ecological metagenomes</taxon>
    </lineage>
</organism>
<name>X1RUN0_9ZZZZ</name>
<proteinExistence type="predicted"/>
<comment type="caution">
    <text evidence="2">The sequence shown here is derived from an EMBL/GenBank/DDBJ whole genome shotgun (WGS) entry which is preliminary data.</text>
</comment>
<feature type="region of interest" description="Disordered" evidence="1">
    <location>
        <begin position="62"/>
        <end position="98"/>
    </location>
</feature>
<accession>X1RUN0</accession>
<protein>
    <submittedName>
        <fullName evidence="2">Uncharacterized protein</fullName>
    </submittedName>
</protein>
<gene>
    <name evidence="2" type="ORF">S12H4_17285</name>
</gene>
<reference evidence="2" key="1">
    <citation type="journal article" date="2014" name="Front. Microbiol.">
        <title>High frequency of phylogenetically diverse reductive dehalogenase-homologous genes in deep subseafloor sedimentary metagenomes.</title>
        <authorList>
            <person name="Kawai M."/>
            <person name="Futagami T."/>
            <person name="Toyoda A."/>
            <person name="Takaki Y."/>
            <person name="Nishi S."/>
            <person name="Hori S."/>
            <person name="Arai W."/>
            <person name="Tsubouchi T."/>
            <person name="Morono Y."/>
            <person name="Uchiyama I."/>
            <person name="Ito T."/>
            <person name="Fujiyama A."/>
            <person name="Inagaki F."/>
            <person name="Takami H."/>
        </authorList>
    </citation>
    <scope>NUCLEOTIDE SEQUENCE</scope>
    <source>
        <strain evidence="2">Expedition CK06-06</strain>
    </source>
</reference>
<feature type="compositionally biased region" description="Low complexity" evidence="1">
    <location>
        <begin position="71"/>
        <end position="91"/>
    </location>
</feature>